<evidence type="ECO:0000313" key="5">
    <source>
        <dbReference type="Proteomes" id="UP000255279"/>
    </source>
</evidence>
<organism evidence="2 4">
    <name type="scientific">Moraxella caviae</name>
    <dbReference type="NCBI Taxonomy" id="34060"/>
    <lineage>
        <taxon>Bacteria</taxon>
        <taxon>Pseudomonadati</taxon>
        <taxon>Pseudomonadota</taxon>
        <taxon>Gammaproteobacteria</taxon>
        <taxon>Moraxellales</taxon>
        <taxon>Moraxellaceae</taxon>
        <taxon>Moraxella</taxon>
    </lineage>
</organism>
<reference evidence="3 5" key="2">
    <citation type="submission" date="2018-06" db="EMBL/GenBank/DDBJ databases">
        <authorList>
            <consortium name="Pathogen Informatics"/>
            <person name="Doyle S."/>
        </authorList>
    </citation>
    <scope>NUCLEOTIDE SEQUENCE [LARGE SCALE GENOMIC DNA]</scope>
    <source>
        <strain evidence="3 5">NCTC10293</strain>
    </source>
</reference>
<sequence length="42" mass="4544">MNSTAVTIMVIAMLAIWGGLVLSSIHLMKNPDIDMDKVPSDD</sequence>
<dbReference type="NCBIfam" id="NF033493">
    <property type="entry name" value="MetS_like_NSS"/>
    <property type="match status" value="1"/>
</dbReference>
<evidence type="ECO:0008006" key="6">
    <source>
        <dbReference type="Google" id="ProtNLM"/>
    </source>
</evidence>
<gene>
    <name evidence="2" type="ORF">B0181_05905</name>
    <name evidence="3" type="ORF">NCTC10293_01920</name>
</gene>
<dbReference type="Proteomes" id="UP000190435">
    <property type="component" value="Unassembled WGS sequence"/>
</dbReference>
<reference evidence="2 4" key="1">
    <citation type="submission" date="2017-02" db="EMBL/GenBank/DDBJ databases">
        <title>Draft genome sequence of Moraxella caviae CCUG 355 type strain.</title>
        <authorList>
            <person name="Engstrom-Jakobsson H."/>
            <person name="Salva-Serra F."/>
            <person name="Thorell K."/>
            <person name="Gonzales-Siles L."/>
            <person name="Karlsson R."/>
            <person name="Boulund F."/>
            <person name="Engstrand L."/>
            <person name="Moore E."/>
        </authorList>
    </citation>
    <scope>NUCLEOTIDE SEQUENCE [LARGE SCALE GENOMIC DNA]</scope>
    <source>
        <strain evidence="2 4">CCUG 355</strain>
    </source>
</reference>
<accession>A0A1T0A3M1</accession>
<dbReference type="Pfam" id="PF16951">
    <property type="entry name" value="MaAIMP_sms"/>
    <property type="match status" value="1"/>
</dbReference>
<evidence type="ECO:0000313" key="3">
    <source>
        <dbReference type="EMBL" id="STZ14327.1"/>
    </source>
</evidence>
<dbReference type="RefSeq" id="WP_078276578.1">
    <property type="nucleotide sequence ID" value="NZ_MUXU01000035.1"/>
</dbReference>
<keyword evidence="1" id="KW-0812">Transmembrane</keyword>
<dbReference type="OrthoDB" id="6712920at2"/>
<dbReference type="EMBL" id="UGQE01000004">
    <property type="protein sequence ID" value="STZ14327.1"/>
    <property type="molecule type" value="Genomic_DNA"/>
</dbReference>
<keyword evidence="1" id="KW-0472">Membrane</keyword>
<name>A0A1T0A3M1_9GAMM</name>
<proteinExistence type="predicted"/>
<protein>
    <recommendedName>
        <fullName evidence="6">Methionine/alanine importer small subunit</fullName>
    </recommendedName>
</protein>
<evidence type="ECO:0000313" key="4">
    <source>
        <dbReference type="Proteomes" id="UP000190435"/>
    </source>
</evidence>
<evidence type="ECO:0000256" key="1">
    <source>
        <dbReference type="SAM" id="Phobius"/>
    </source>
</evidence>
<dbReference type="AlphaFoldDB" id="A0A1T0A3M1"/>
<dbReference type="EMBL" id="MUXU01000035">
    <property type="protein sequence ID" value="OOR89941.1"/>
    <property type="molecule type" value="Genomic_DNA"/>
</dbReference>
<evidence type="ECO:0000313" key="2">
    <source>
        <dbReference type="EMBL" id="OOR89941.1"/>
    </source>
</evidence>
<dbReference type="Proteomes" id="UP000255279">
    <property type="component" value="Unassembled WGS sequence"/>
</dbReference>
<keyword evidence="1" id="KW-1133">Transmembrane helix</keyword>
<dbReference type="InterPro" id="IPR031596">
    <property type="entry name" value="MaAIMP_sms"/>
</dbReference>
<keyword evidence="4" id="KW-1185">Reference proteome</keyword>
<feature type="transmembrane region" description="Helical" evidence="1">
    <location>
        <begin position="6"/>
        <end position="27"/>
    </location>
</feature>